<dbReference type="InterPro" id="IPR039039">
    <property type="entry name" value="RAI1-like_fam"/>
</dbReference>
<feature type="domain" description="RAI1-like" evidence="3">
    <location>
        <begin position="22"/>
        <end position="358"/>
    </location>
</feature>
<dbReference type="GO" id="GO:0034353">
    <property type="term" value="F:mRNA 5'-diphosphatase activity"/>
    <property type="evidence" value="ECO:0007669"/>
    <property type="project" value="TreeGrafter"/>
</dbReference>
<accession>A0AAV2P928</accession>
<dbReference type="Pfam" id="PF08652">
    <property type="entry name" value="RAI1"/>
    <property type="match status" value="1"/>
</dbReference>
<evidence type="ECO:0000259" key="3">
    <source>
        <dbReference type="Pfam" id="PF08652"/>
    </source>
</evidence>
<evidence type="ECO:0000256" key="2">
    <source>
        <dbReference type="RuleBase" id="RU367113"/>
    </source>
</evidence>
<sequence>MSFKIDCESFSENIPTLTIELFGHYSIDGESYHADLSQMKYYIPPPDFDNVSFDLKNFTSTRSNLPSYIKLDDMLRWISENFNRLKKPLSAQGDQWLDIDFICRRGVLRTLLCTPYKKKDKWIICAAKYRGTIYLCEFYTNERERQHANKTAEEKFGSWGRKFEQYMVADQPSHKPDPSVPLNECAKFHCIFKANFGDHSLLYVAEIDGILSEQCITDTLIGKTFELIELKTMSMEQYNAIGTVGGKYDTIFVEKAISWWSQNYLAKVEKIICGLRKQWEVKAIKEYPTHNLLKLSKPCCNSDKCKMFCKMFLDNVKRIVIKDYSECMYKFYFDGSSDVINYSEIASNDETYHFFQSSFVHKAEYYNSTFQ</sequence>
<keyword evidence="2" id="KW-0378">Hydrolase</keyword>
<gene>
    <name evidence="4" type="ORF">LPLAT_LOCUS13577</name>
</gene>
<comment type="subcellular location">
    <subcellularLocation>
        <location evidence="2">Nucleus</location>
    </subcellularLocation>
</comment>
<dbReference type="GO" id="GO:0000166">
    <property type="term" value="F:nucleotide binding"/>
    <property type="evidence" value="ECO:0007669"/>
    <property type="project" value="UniProtKB-KW"/>
</dbReference>
<dbReference type="GO" id="GO:0005829">
    <property type="term" value="C:cytosol"/>
    <property type="evidence" value="ECO:0007669"/>
    <property type="project" value="TreeGrafter"/>
</dbReference>
<keyword evidence="2" id="KW-0547">Nucleotide-binding</keyword>
<evidence type="ECO:0000313" key="5">
    <source>
        <dbReference type="Proteomes" id="UP001497644"/>
    </source>
</evidence>
<comment type="function">
    <text evidence="2">Decapping enzyme for NAD-capped RNAs: specifically hydrolyzes the nicotinamide adenine dinucleotide (NAD) cap from a subset of RNAs by removing the entire NAD moiety from the 5'-end of an NAD-capped RNA.</text>
</comment>
<dbReference type="EC" id="3.6.1.-" evidence="2"/>
<comment type="similarity">
    <text evidence="1 2">Belongs to the DXO/Dom3Z family.</text>
</comment>
<keyword evidence="5" id="KW-1185">Reference proteome</keyword>
<dbReference type="EMBL" id="OZ034831">
    <property type="protein sequence ID" value="CAL1688529.1"/>
    <property type="molecule type" value="Genomic_DNA"/>
</dbReference>
<organism evidence="4 5">
    <name type="scientific">Lasius platythorax</name>
    <dbReference type="NCBI Taxonomy" id="488582"/>
    <lineage>
        <taxon>Eukaryota</taxon>
        <taxon>Metazoa</taxon>
        <taxon>Ecdysozoa</taxon>
        <taxon>Arthropoda</taxon>
        <taxon>Hexapoda</taxon>
        <taxon>Insecta</taxon>
        <taxon>Pterygota</taxon>
        <taxon>Neoptera</taxon>
        <taxon>Endopterygota</taxon>
        <taxon>Hymenoptera</taxon>
        <taxon>Apocrita</taxon>
        <taxon>Aculeata</taxon>
        <taxon>Formicoidea</taxon>
        <taxon>Formicidae</taxon>
        <taxon>Formicinae</taxon>
        <taxon>Lasius</taxon>
        <taxon>Lasius</taxon>
    </lineage>
</organism>
<dbReference type="GO" id="GO:0005634">
    <property type="term" value="C:nucleus"/>
    <property type="evidence" value="ECO:0007669"/>
    <property type="project" value="UniProtKB-SubCell"/>
</dbReference>
<dbReference type="GO" id="GO:0003723">
    <property type="term" value="F:RNA binding"/>
    <property type="evidence" value="ECO:0007669"/>
    <property type="project" value="UniProtKB-KW"/>
</dbReference>
<name>A0AAV2P928_9HYME</name>
<dbReference type="GO" id="GO:0046872">
    <property type="term" value="F:metal ion binding"/>
    <property type="evidence" value="ECO:0007669"/>
    <property type="project" value="UniProtKB-KW"/>
</dbReference>
<keyword evidence="2" id="KW-0694">RNA-binding</keyword>
<comment type="cofactor">
    <cofactor evidence="2">
        <name>a divalent metal cation</name>
        <dbReference type="ChEBI" id="CHEBI:60240"/>
    </cofactor>
</comment>
<dbReference type="GO" id="GO:0110155">
    <property type="term" value="P:NAD-cap decapping"/>
    <property type="evidence" value="ECO:0007669"/>
    <property type="project" value="TreeGrafter"/>
</dbReference>
<evidence type="ECO:0000313" key="4">
    <source>
        <dbReference type="EMBL" id="CAL1688529.1"/>
    </source>
</evidence>
<dbReference type="InterPro" id="IPR013961">
    <property type="entry name" value="RAI1"/>
</dbReference>
<dbReference type="GO" id="GO:0004518">
    <property type="term" value="F:nuclease activity"/>
    <property type="evidence" value="ECO:0007669"/>
    <property type="project" value="UniProtKB-KW"/>
</dbReference>
<dbReference type="PANTHER" id="PTHR12395:SF9">
    <property type="entry name" value="DECAPPING AND EXORIBONUCLEASE PROTEIN"/>
    <property type="match status" value="1"/>
</dbReference>
<protein>
    <recommendedName>
        <fullName evidence="2">Decapping nuclease</fullName>
        <ecNumber evidence="2">3.6.1.-</ecNumber>
    </recommendedName>
</protein>
<dbReference type="GO" id="GO:0000956">
    <property type="term" value="P:nuclear-transcribed mRNA catabolic process"/>
    <property type="evidence" value="ECO:0007669"/>
    <property type="project" value="TreeGrafter"/>
</dbReference>
<dbReference type="PANTHER" id="PTHR12395">
    <property type="entry name" value="DOM-3 RELATED"/>
    <property type="match status" value="1"/>
</dbReference>
<reference evidence="4" key="1">
    <citation type="submission" date="2024-04" db="EMBL/GenBank/DDBJ databases">
        <authorList>
            <consortium name="Molecular Ecology Group"/>
        </authorList>
    </citation>
    <scope>NUCLEOTIDE SEQUENCE</scope>
</reference>
<keyword evidence="2" id="KW-0540">Nuclease</keyword>
<proteinExistence type="inferred from homology"/>
<keyword evidence="2" id="KW-0479">Metal-binding</keyword>
<evidence type="ECO:0000256" key="1">
    <source>
        <dbReference type="ARBA" id="ARBA00006562"/>
    </source>
</evidence>
<keyword evidence="2" id="KW-0539">Nucleus</keyword>
<dbReference type="AlphaFoldDB" id="A0AAV2P928"/>
<dbReference type="Proteomes" id="UP001497644">
    <property type="component" value="Chromosome 8"/>
</dbReference>